<dbReference type="CDD" id="cd00371">
    <property type="entry name" value="HMA"/>
    <property type="match status" value="1"/>
</dbReference>
<dbReference type="InterPro" id="IPR049740">
    <property type="entry name" value="CopZ"/>
</dbReference>
<accession>A0A0L6W5C7</accession>
<evidence type="ECO:0000256" key="4">
    <source>
        <dbReference type="ARBA" id="ARBA00022723"/>
    </source>
</evidence>
<keyword evidence="3" id="KW-0963">Cytoplasm</keyword>
<dbReference type="FunFam" id="3.30.70.100:FF:000005">
    <property type="entry name" value="Copper-exporting P-type ATPase A"/>
    <property type="match status" value="1"/>
</dbReference>
<dbReference type="InterPro" id="IPR036163">
    <property type="entry name" value="HMA_dom_sf"/>
</dbReference>
<protein>
    <recommendedName>
        <fullName evidence="2">Copper chaperone CopZ</fullName>
    </recommendedName>
</protein>
<evidence type="ECO:0000256" key="5">
    <source>
        <dbReference type="ARBA" id="ARBA00023008"/>
    </source>
</evidence>
<reference evidence="10" key="1">
    <citation type="submission" date="2015-07" db="EMBL/GenBank/DDBJ databases">
        <title>Complete Genome of Thermincola ferriacetica strain Z-0001T.</title>
        <authorList>
            <person name="Lusk B."/>
            <person name="Badalamenti J.P."/>
            <person name="Parameswaran P."/>
            <person name="Bond D.R."/>
            <person name="Torres C.I."/>
        </authorList>
    </citation>
    <scope>NUCLEOTIDE SEQUENCE [LARGE SCALE GENOMIC DNA]</scope>
    <source>
        <strain evidence="10">Z-0001</strain>
    </source>
</reference>
<dbReference type="NCBIfam" id="NF033795">
    <property type="entry name" value="chaper_CopZ_Bs"/>
    <property type="match status" value="1"/>
</dbReference>
<evidence type="ECO:0000256" key="6">
    <source>
        <dbReference type="ARBA" id="ARBA00023186"/>
    </source>
</evidence>
<proteinExistence type="predicted"/>
<dbReference type="InterPro" id="IPR006122">
    <property type="entry name" value="HMA_Cu_ion-bd"/>
</dbReference>
<comment type="subcellular location">
    <subcellularLocation>
        <location evidence="1">Cytoplasm</location>
    </subcellularLocation>
</comment>
<dbReference type="PANTHER" id="PTHR46594:SF4">
    <property type="entry name" value="P-TYPE CATION-TRANSPORTING ATPASE"/>
    <property type="match status" value="1"/>
</dbReference>
<sequence length="122" mass="13013">MNEFFSNYGPWLLFIAVMFFMMRRGGCCGGHGHGHSGHKGRGGDNMSHCCGGGNVKTVTLNVEGMTCGHCKASVEKALSAIEGVNSVDVDLNGKKVTVSFQADKVNEADLKKAITDQGYQVL</sequence>
<dbReference type="Proteomes" id="UP000037175">
    <property type="component" value="Unassembled WGS sequence"/>
</dbReference>
<dbReference type="PANTHER" id="PTHR46594">
    <property type="entry name" value="P-TYPE CATION-TRANSPORTING ATPASE"/>
    <property type="match status" value="1"/>
</dbReference>
<dbReference type="AlphaFoldDB" id="A0A0L6W5C7"/>
<evidence type="ECO:0000313" key="9">
    <source>
        <dbReference type="EMBL" id="KNZ70568.1"/>
    </source>
</evidence>
<name>A0A0L6W5C7_9FIRM</name>
<dbReference type="InterPro" id="IPR001802">
    <property type="entry name" value="MerP/CopZ"/>
</dbReference>
<keyword evidence="5" id="KW-0186">Copper</keyword>
<dbReference type="Pfam" id="PF00403">
    <property type="entry name" value="HMA"/>
    <property type="match status" value="1"/>
</dbReference>
<dbReference type="Gene3D" id="3.30.70.100">
    <property type="match status" value="1"/>
</dbReference>
<dbReference type="NCBIfam" id="TIGR00003">
    <property type="entry name" value="copper ion binding protein"/>
    <property type="match status" value="1"/>
</dbReference>
<evidence type="ECO:0000313" key="10">
    <source>
        <dbReference type="Proteomes" id="UP000037175"/>
    </source>
</evidence>
<evidence type="ECO:0000256" key="7">
    <source>
        <dbReference type="SAM" id="Phobius"/>
    </source>
</evidence>
<keyword evidence="7" id="KW-0812">Transmembrane</keyword>
<dbReference type="EMBL" id="LGTE01000003">
    <property type="protein sequence ID" value="KNZ70568.1"/>
    <property type="molecule type" value="Genomic_DNA"/>
</dbReference>
<comment type="caution">
    <text evidence="9">The sequence shown here is derived from an EMBL/GenBank/DDBJ whole genome shotgun (WGS) entry which is preliminary data.</text>
</comment>
<keyword evidence="7" id="KW-0472">Membrane</keyword>
<evidence type="ECO:0000256" key="2">
    <source>
        <dbReference type="ARBA" id="ARBA00015313"/>
    </source>
</evidence>
<keyword evidence="7" id="KW-1133">Transmembrane helix</keyword>
<evidence type="ECO:0000256" key="3">
    <source>
        <dbReference type="ARBA" id="ARBA00022490"/>
    </source>
</evidence>
<dbReference type="PROSITE" id="PS01047">
    <property type="entry name" value="HMA_1"/>
    <property type="match status" value="1"/>
</dbReference>
<dbReference type="InterPro" id="IPR006121">
    <property type="entry name" value="HMA_dom"/>
</dbReference>
<dbReference type="PATRIC" id="fig|281456.6.peg.798"/>
<dbReference type="PROSITE" id="PS50846">
    <property type="entry name" value="HMA_2"/>
    <property type="match status" value="1"/>
</dbReference>
<feature type="domain" description="HMA" evidence="8">
    <location>
        <begin position="56"/>
        <end position="122"/>
    </location>
</feature>
<dbReference type="InterPro" id="IPR017969">
    <property type="entry name" value="Heavy-metal-associated_CS"/>
</dbReference>
<dbReference type="GO" id="GO:0005507">
    <property type="term" value="F:copper ion binding"/>
    <property type="evidence" value="ECO:0007669"/>
    <property type="project" value="InterPro"/>
</dbReference>
<evidence type="ECO:0000259" key="8">
    <source>
        <dbReference type="PROSITE" id="PS50846"/>
    </source>
</evidence>
<dbReference type="SUPFAM" id="SSF55008">
    <property type="entry name" value="HMA, heavy metal-associated domain"/>
    <property type="match status" value="1"/>
</dbReference>
<organism evidence="9 10">
    <name type="scientific">Thermincola ferriacetica</name>
    <dbReference type="NCBI Taxonomy" id="281456"/>
    <lineage>
        <taxon>Bacteria</taxon>
        <taxon>Bacillati</taxon>
        <taxon>Bacillota</taxon>
        <taxon>Clostridia</taxon>
        <taxon>Eubacteriales</taxon>
        <taxon>Thermincolaceae</taxon>
        <taxon>Thermincola</taxon>
    </lineage>
</organism>
<keyword evidence="6" id="KW-0143">Chaperone</keyword>
<feature type="transmembrane region" description="Helical" evidence="7">
    <location>
        <begin position="6"/>
        <end position="22"/>
    </location>
</feature>
<dbReference type="GO" id="GO:0005737">
    <property type="term" value="C:cytoplasm"/>
    <property type="evidence" value="ECO:0007669"/>
    <property type="project" value="UniProtKB-SubCell"/>
</dbReference>
<evidence type="ECO:0000256" key="1">
    <source>
        <dbReference type="ARBA" id="ARBA00004496"/>
    </source>
</evidence>
<gene>
    <name evidence="9" type="ORF">Tfer_0752</name>
</gene>
<keyword evidence="4" id="KW-0479">Metal-binding</keyword>
<dbReference type="RefSeq" id="WP_013121082.1">
    <property type="nucleotide sequence ID" value="NZ_LGTE01000003.1"/>
</dbReference>
<keyword evidence="10" id="KW-1185">Reference proteome</keyword>
<dbReference type="PRINTS" id="PR00946">
    <property type="entry name" value="HGSCAVENGER"/>
</dbReference>